<accession>A0ABU1V0Y2</accession>
<keyword evidence="3" id="KW-1185">Reference proteome</keyword>
<keyword evidence="1" id="KW-1133">Transmembrane helix</keyword>
<protein>
    <recommendedName>
        <fullName evidence="4">DUF885 domain-containing protein</fullName>
    </recommendedName>
</protein>
<sequence>MSHARSILFKVITRTTFVIGLALAIIFIPNLSIFDEKLLPEITERLSNPPNPNINGNAIYPLYGISAATGKDPDAVGKSVIQSLQSKHAKGEFANLTQDERTTLYGGDEKWDAEWQTAYPAADCTPRKQTNCFSELMTDVKQTPLIHPRLITQLERYRRIIQLPHLIEETRLMDYTSPLPNYSLLMQLGKLSQTSAYQTQGLDGLLANSEEDMRFWRMALADSHTTLGRMVAIASLYRNVAALSHAIKQESALSSTQLQHLQALLKPLTIQEVNLEKVLVSELRFGAENWQTAPKAIPEGESIILWTLTQPVAATNWFYRQTLKPAFALNQMSSVEFYEHAQTPTTALIFSRFNPYNLGGKINLAKNWQYAPYIGRAHDLAGIYSLVALQLELKTIAKQDWPAAIKSSHHKNPYTKKPFDYDAATNSLGFSCFSAADICQIQL</sequence>
<dbReference type="RefSeq" id="WP_310074032.1">
    <property type="nucleotide sequence ID" value="NZ_JAVDVX010000006.1"/>
</dbReference>
<evidence type="ECO:0000313" key="3">
    <source>
        <dbReference type="Proteomes" id="UP001253595"/>
    </source>
</evidence>
<feature type="transmembrane region" description="Helical" evidence="1">
    <location>
        <begin position="7"/>
        <end position="28"/>
    </location>
</feature>
<gene>
    <name evidence="2" type="ORF">J2X05_003148</name>
</gene>
<name>A0ABU1V0Y2_9GAMM</name>
<proteinExistence type="predicted"/>
<organism evidence="2 3">
    <name type="scientific">Cellvibrio fibrivorans</name>
    <dbReference type="NCBI Taxonomy" id="126350"/>
    <lineage>
        <taxon>Bacteria</taxon>
        <taxon>Pseudomonadati</taxon>
        <taxon>Pseudomonadota</taxon>
        <taxon>Gammaproteobacteria</taxon>
        <taxon>Cellvibrionales</taxon>
        <taxon>Cellvibrionaceae</taxon>
        <taxon>Cellvibrio</taxon>
    </lineage>
</organism>
<keyword evidence="1" id="KW-0812">Transmembrane</keyword>
<evidence type="ECO:0008006" key="4">
    <source>
        <dbReference type="Google" id="ProtNLM"/>
    </source>
</evidence>
<evidence type="ECO:0000256" key="1">
    <source>
        <dbReference type="SAM" id="Phobius"/>
    </source>
</evidence>
<evidence type="ECO:0000313" key="2">
    <source>
        <dbReference type="EMBL" id="MDR7091113.1"/>
    </source>
</evidence>
<reference evidence="2 3" key="1">
    <citation type="submission" date="2023-07" db="EMBL/GenBank/DDBJ databases">
        <title>Sorghum-associated microbial communities from plants grown in Nebraska, USA.</title>
        <authorList>
            <person name="Schachtman D."/>
        </authorList>
    </citation>
    <scope>NUCLEOTIDE SEQUENCE [LARGE SCALE GENOMIC DNA]</scope>
    <source>
        <strain evidence="2 3">BE190</strain>
    </source>
</reference>
<dbReference type="EMBL" id="JAVDVX010000006">
    <property type="protein sequence ID" value="MDR7091113.1"/>
    <property type="molecule type" value="Genomic_DNA"/>
</dbReference>
<dbReference type="Proteomes" id="UP001253595">
    <property type="component" value="Unassembled WGS sequence"/>
</dbReference>
<keyword evidence="1" id="KW-0472">Membrane</keyword>
<comment type="caution">
    <text evidence="2">The sequence shown here is derived from an EMBL/GenBank/DDBJ whole genome shotgun (WGS) entry which is preliminary data.</text>
</comment>